<accession>A0ABN0XNM0</accession>
<gene>
    <name evidence="2" type="ORF">GCM10010319_53540</name>
</gene>
<dbReference type="Gene3D" id="1.10.1200.10">
    <property type="entry name" value="ACP-like"/>
    <property type="match status" value="1"/>
</dbReference>
<dbReference type="InterPro" id="IPR009081">
    <property type="entry name" value="PP-bd_ACP"/>
</dbReference>
<sequence length="75" mass="8166">MTLARSFVRDSLDHPGLLDRVGDDEILAQAGVNSGELIRLALRLEEHLGRPLDDEELFALTSIRAIADLIGNEAA</sequence>
<keyword evidence="3" id="KW-1185">Reference proteome</keyword>
<dbReference type="Pfam" id="PF00550">
    <property type="entry name" value="PP-binding"/>
    <property type="match status" value="1"/>
</dbReference>
<dbReference type="EMBL" id="BAAABW010000026">
    <property type="protein sequence ID" value="GAA0368904.1"/>
    <property type="molecule type" value="Genomic_DNA"/>
</dbReference>
<feature type="domain" description="Carrier" evidence="1">
    <location>
        <begin position="1"/>
        <end position="74"/>
    </location>
</feature>
<dbReference type="InterPro" id="IPR036736">
    <property type="entry name" value="ACP-like_sf"/>
</dbReference>
<reference evidence="2 3" key="1">
    <citation type="journal article" date="2019" name="Int. J. Syst. Evol. Microbiol.">
        <title>The Global Catalogue of Microorganisms (GCM) 10K type strain sequencing project: providing services to taxonomists for standard genome sequencing and annotation.</title>
        <authorList>
            <consortium name="The Broad Institute Genomics Platform"/>
            <consortium name="The Broad Institute Genome Sequencing Center for Infectious Disease"/>
            <person name="Wu L."/>
            <person name="Ma J."/>
        </authorList>
    </citation>
    <scope>NUCLEOTIDE SEQUENCE [LARGE SCALE GENOMIC DNA]</scope>
    <source>
        <strain evidence="2 3">JCM 4565</strain>
    </source>
</reference>
<evidence type="ECO:0000313" key="2">
    <source>
        <dbReference type="EMBL" id="GAA0368904.1"/>
    </source>
</evidence>
<organism evidence="2 3">
    <name type="scientific">Streptomyces blastmyceticus</name>
    <dbReference type="NCBI Taxonomy" id="68180"/>
    <lineage>
        <taxon>Bacteria</taxon>
        <taxon>Bacillati</taxon>
        <taxon>Actinomycetota</taxon>
        <taxon>Actinomycetes</taxon>
        <taxon>Kitasatosporales</taxon>
        <taxon>Streptomycetaceae</taxon>
        <taxon>Streptomyces</taxon>
    </lineage>
</organism>
<dbReference type="Proteomes" id="UP001500063">
    <property type="component" value="Unassembled WGS sequence"/>
</dbReference>
<dbReference type="RefSeq" id="WP_344121672.1">
    <property type="nucleotide sequence ID" value="NZ_BAAABW010000026.1"/>
</dbReference>
<proteinExistence type="predicted"/>
<name>A0ABN0XNM0_9ACTN</name>
<dbReference type="PROSITE" id="PS50075">
    <property type="entry name" value="CARRIER"/>
    <property type="match status" value="1"/>
</dbReference>
<evidence type="ECO:0000259" key="1">
    <source>
        <dbReference type="PROSITE" id="PS50075"/>
    </source>
</evidence>
<dbReference type="SUPFAM" id="SSF47336">
    <property type="entry name" value="ACP-like"/>
    <property type="match status" value="1"/>
</dbReference>
<evidence type="ECO:0000313" key="3">
    <source>
        <dbReference type="Proteomes" id="UP001500063"/>
    </source>
</evidence>
<comment type="caution">
    <text evidence="2">The sequence shown here is derived from an EMBL/GenBank/DDBJ whole genome shotgun (WGS) entry which is preliminary data.</text>
</comment>
<protein>
    <recommendedName>
        <fullName evidence="1">Carrier domain-containing protein</fullName>
    </recommendedName>
</protein>